<reference evidence="2 3" key="1">
    <citation type="submission" date="2019-08" db="EMBL/GenBank/DDBJ databases">
        <title>Bradymonadales sp. TMQ2.</title>
        <authorList>
            <person name="Liang Q."/>
        </authorList>
    </citation>
    <scope>NUCLEOTIDE SEQUENCE [LARGE SCALE GENOMIC DNA]</scope>
    <source>
        <strain evidence="2 3">TMQ2</strain>
    </source>
</reference>
<sequence length="194" mass="20902">MMRRTLPLLLAMAIFLVSAPAMALDGYKDRRGSYFGLGLGGGVGSVFVEDETLSTGLDEGGDLGLHLHAALGGGVTNNLLFGAELNSWIRTTDVYGQELNHQHWSLNAASTLFIVSGLFAEAGVGLAYGISDASNPAGDRRRYQEMGLAVKGGLGFEYFVNGTVAPGFRVGYTRHFYSTSDFETFHGAFTLRWY</sequence>
<accession>A0A5C6XTU4</accession>
<proteinExistence type="predicted"/>
<keyword evidence="1" id="KW-0732">Signal</keyword>
<evidence type="ECO:0000256" key="1">
    <source>
        <dbReference type="SAM" id="SignalP"/>
    </source>
</evidence>
<dbReference type="Proteomes" id="UP000321046">
    <property type="component" value="Unassembled WGS sequence"/>
</dbReference>
<organism evidence="2 3">
    <name type="scientific">Lujinxingia vulgaris</name>
    <dbReference type="NCBI Taxonomy" id="2600176"/>
    <lineage>
        <taxon>Bacteria</taxon>
        <taxon>Deltaproteobacteria</taxon>
        <taxon>Bradymonadales</taxon>
        <taxon>Lujinxingiaceae</taxon>
        <taxon>Lujinxingia</taxon>
    </lineage>
</organism>
<name>A0A5C6XTU4_9DELT</name>
<evidence type="ECO:0000313" key="3">
    <source>
        <dbReference type="Proteomes" id="UP000321046"/>
    </source>
</evidence>
<evidence type="ECO:0000313" key="2">
    <source>
        <dbReference type="EMBL" id="TXD44575.1"/>
    </source>
</evidence>
<comment type="caution">
    <text evidence="2">The sequence shown here is derived from an EMBL/GenBank/DDBJ whole genome shotgun (WGS) entry which is preliminary data.</text>
</comment>
<dbReference type="InterPro" id="IPR011250">
    <property type="entry name" value="OMP/PagP_B-barrel"/>
</dbReference>
<dbReference type="SUPFAM" id="SSF56925">
    <property type="entry name" value="OMPA-like"/>
    <property type="match status" value="1"/>
</dbReference>
<dbReference type="AlphaFoldDB" id="A0A5C6XTU4"/>
<gene>
    <name evidence="2" type="ORF">FRC96_00395</name>
</gene>
<protein>
    <recommendedName>
        <fullName evidence="4">Outer membrane protein beta-barrel domain-containing protein</fullName>
    </recommendedName>
</protein>
<dbReference type="EMBL" id="VOSL01000002">
    <property type="protein sequence ID" value="TXD44575.1"/>
    <property type="molecule type" value="Genomic_DNA"/>
</dbReference>
<feature type="signal peptide" evidence="1">
    <location>
        <begin position="1"/>
        <end position="23"/>
    </location>
</feature>
<evidence type="ECO:0008006" key="4">
    <source>
        <dbReference type="Google" id="ProtNLM"/>
    </source>
</evidence>
<feature type="chain" id="PRO_5022753227" description="Outer membrane protein beta-barrel domain-containing protein" evidence="1">
    <location>
        <begin position="24"/>
        <end position="194"/>
    </location>
</feature>